<protein>
    <submittedName>
        <fullName evidence="1">Uncharacterized protein</fullName>
    </submittedName>
</protein>
<name>A0AAE3SG62_9BACT</name>
<dbReference type="AlphaFoldDB" id="A0AAE3SG62"/>
<gene>
    <name evidence="1" type="ORF">OM075_10820</name>
</gene>
<sequence>MKRSKIFAMLFMICSVGFSQSKDVECVKFRDGFDKFPIPGKGTITLLDGTKIKGEFKQGTLVKFDKWQWYDTKGEVHEIKKKEVERVDFYPDEKFVDKDIEININLSVGNKTTGDVGQKDLPFNIKQFKDFDQEKYYKPLILERVVKSVNGKGKESADLMLLVNNGFDSKYKVYVPLGAHQISYGRDLNIPGMIMGIGQEMGDYYKAVRVKKVGETQSRVIKYPGGIPFLFGKFRNQEFVDLFGSNPDFMQCYPKSFKRKFKYTPEFFWVYNQK</sequence>
<proteinExistence type="predicted"/>
<dbReference type="EMBL" id="JAPDPJ010000021">
    <property type="protein sequence ID" value="MCW3786963.1"/>
    <property type="molecule type" value="Genomic_DNA"/>
</dbReference>
<evidence type="ECO:0000313" key="2">
    <source>
        <dbReference type="Proteomes" id="UP001209229"/>
    </source>
</evidence>
<comment type="caution">
    <text evidence="1">The sequence shown here is derived from an EMBL/GenBank/DDBJ whole genome shotgun (WGS) entry which is preliminary data.</text>
</comment>
<dbReference type="RefSeq" id="WP_301190528.1">
    <property type="nucleotide sequence ID" value="NZ_JAPDPJ010000021.1"/>
</dbReference>
<keyword evidence="2" id="KW-1185">Reference proteome</keyword>
<accession>A0AAE3SG62</accession>
<organism evidence="1 2">
    <name type="scientific">Plebeiibacterium sediminum</name>
    <dbReference type="NCBI Taxonomy" id="2992112"/>
    <lineage>
        <taxon>Bacteria</taxon>
        <taxon>Pseudomonadati</taxon>
        <taxon>Bacteroidota</taxon>
        <taxon>Bacteroidia</taxon>
        <taxon>Marinilabiliales</taxon>
        <taxon>Marinilabiliaceae</taxon>
        <taxon>Plebeiibacterium</taxon>
    </lineage>
</organism>
<dbReference type="Proteomes" id="UP001209229">
    <property type="component" value="Unassembled WGS sequence"/>
</dbReference>
<evidence type="ECO:0000313" key="1">
    <source>
        <dbReference type="EMBL" id="MCW3786963.1"/>
    </source>
</evidence>
<reference evidence="1" key="1">
    <citation type="submission" date="2022-10" db="EMBL/GenBank/DDBJ databases">
        <authorList>
            <person name="Yu W.X."/>
        </authorList>
    </citation>
    <scope>NUCLEOTIDE SEQUENCE</scope>
    <source>
        <strain evidence="1">AAT</strain>
    </source>
</reference>